<evidence type="ECO:0000259" key="4">
    <source>
        <dbReference type="PROSITE" id="PS50893"/>
    </source>
</evidence>
<dbReference type="InterPro" id="IPR027417">
    <property type="entry name" value="P-loop_NTPase"/>
</dbReference>
<dbReference type="GO" id="GO:0005524">
    <property type="term" value="F:ATP binding"/>
    <property type="evidence" value="ECO:0007669"/>
    <property type="project" value="UniProtKB-KW"/>
</dbReference>
<dbReference type="GO" id="GO:0016887">
    <property type="term" value="F:ATP hydrolysis activity"/>
    <property type="evidence" value="ECO:0007669"/>
    <property type="project" value="InterPro"/>
</dbReference>
<dbReference type="InterPro" id="IPR051782">
    <property type="entry name" value="ABC_Transporter_VariousFunc"/>
</dbReference>
<dbReference type="AlphaFoldDB" id="A0A7X2N2C9"/>
<protein>
    <submittedName>
        <fullName evidence="5">ABC transporter ATP-binding protein</fullName>
    </submittedName>
</protein>
<keyword evidence="1" id="KW-0813">Transport</keyword>
<evidence type="ECO:0000256" key="3">
    <source>
        <dbReference type="ARBA" id="ARBA00022840"/>
    </source>
</evidence>
<evidence type="ECO:0000313" key="6">
    <source>
        <dbReference type="Proteomes" id="UP000470082"/>
    </source>
</evidence>
<name>A0A7X2N2C9_9FIRM</name>
<dbReference type="InterPro" id="IPR003593">
    <property type="entry name" value="AAA+_ATPase"/>
</dbReference>
<keyword evidence="6" id="KW-1185">Reference proteome</keyword>
<dbReference type="SUPFAM" id="SSF52540">
    <property type="entry name" value="P-loop containing nucleoside triphosphate hydrolases"/>
    <property type="match status" value="1"/>
</dbReference>
<dbReference type="CDD" id="cd03230">
    <property type="entry name" value="ABC_DR_subfamily_A"/>
    <property type="match status" value="1"/>
</dbReference>
<keyword evidence="3 5" id="KW-0067">ATP-binding</keyword>
<organism evidence="5 6">
    <name type="scientific">Floccifex porci</name>
    <dbReference type="NCBI Taxonomy" id="2606629"/>
    <lineage>
        <taxon>Bacteria</taxon>
        <taxon>Bacillati</taxon>
        <taxon>Bacillota</taxon>
        <taxon>Erysipelotrichia</taxon>
        <taxon>Erysipelotrichales</taxon>
        <taxon>Erysipelotrichaceae</taxon>
        <taxon>Floccifex</taxon>
    </lineage>
</organism>
<comment type="caution">
    <text evidence="5">The sequence shown here is derived from an EMBL/GenBank/DDBJ whole genome shotgun (WGS) entry which is preliminary data.</text>
</comment>
<dbReference type="InterPro" id="IPR003439">
    <property type="entry name" value="ABC_transporter-like_ATP-bd"/>
</dbReference>
<reference evidence="5 6" key="1">
    <citation type="submission" date="2019-08" db="EMBL/GenBank/DDBJ databases">
        <title>In-depth cultivation of the pig gut microbiome towards novel bacterial diversity and tailored functional studies.</title>
        <authorList>
            <person name="Wylensek D."/>
            <person name="Hitch T.C.A."/>
            <person name="Clavel T."/>
        </authorList>
    </citation>
    <scope>NUCLEOTIDE SEQUENCE [LARGE SCALE GENOMIC DNA]</scope>
    <source>
        <strain evidence="5 6">LKV-178-WT-2G</strain>
    </source>
</reference>
<evidence type="ECO:0000313" key="5">
    <source>
        <dbReference type="EMBL" id="MSS01147.1"/>
    </source>
</evidence>
<dbReference type="PROSITE" id="PS50893">
    <property type="entry name" value="ABC_TRANSPORTER_2"/>
    <property type="match status" value="1"/>
</dbReference>
<evidence type="ECO:0000256" key="2">
    <source>
        <dbReference type="ARBA" id="ARBA00022741"/>
    </source>
</evidence>
<dbReference type="PANTHER" id="PTHR42939:SF3">
    <property type="entry name" value="ABC TRANSPORTER ATP-BINDING COMPONENT"/>
    <property type="match status" value="1"/>
</dbReference>
<dbReference type="EMBL" id="VUMM01000003">
    <property type="protein sequence ID" value="MSS01147.1"/>
    <property type="molecule type" value="Genomic_DNA"/>
</dbReference>
<dbReference type="SMART" id="SM00382">
    <property type="entry name" value="AAA"/>
    <property type="match status" value="1"/>
</dbReference>
<dbReference type="PROSITE" id="PS00211">
    <property type="entry name" value="ABC_TRANSPORTER_1"/>
    <property type="match status" value="1"/>
</dbReference>
<gene>
    <name evidence="5" type="ORF">FYJ50_03300</name>
</gene>
<evidence type="ECO:0000256" key="1">
    <source>
        <dbReference type="ARBA" id="ARBA00022448"/>
    </source>
</evidence>
<accession>A0A7X2N2C9</accession>
<keyword evidence="2" id="KW-0547">Nucleotide-binding</keyword>
<proteinExistence type="predicted"/>
<dbReference type="InterPro" id="IPR017871">
    <property type="entry name" value="ABC_transporter-like_CS"/>
</dbReference>
<dbReference type="PANTHER" id="PTHR42939">
    <property type="entry name" value="ABC TRANSPORTER ATP-BINDING PROTEIN ALBC-RELATED"/>
    <property type="match status" value="1"/>
</dbReference>
<feature type="domain" description="ABC transporter" evidence="4">
    <location>
        <begin position="2"/>
        <end position="227"/>
    </location>
</feature>
<dbReference type="Pfam" id="PF00005">
    <property type="entry name" value="ABC_tran"/>
    <property type="match status" value="1"/>
</dbReference>
<dbReference type="Gene3D" id="3.40.50.300">
    <property type="entry name" value="P-loop containing nucleotide triphosphate hydrolases"/>
    <property type="match status" value="1"/>
</dbReference>
<dbReference type="RefSeq" id="WP_154459608.1">
    <property type="nucleotide sequence ID" value="NZ_VUMM01000003.1"/>
</dbReference>
<dbReference type="Proteomes" id="UP000470082">
    <property type="component" value="Unassembled WGS sequence"/>
</dbReference>
<sequence length="283" mass="32568">MIKINQLKKSYPGFDLNVSMNIKKGLVTGLIGKNGSGKSTIYKSILDLIQIDDGSITILNKDKDDLSIEDKNKIGIVLSDSFYSSYLTIKDLKKILKASYLSFDDSYFTSKVNLYQLPWDKQIRSFSFGMKSKLKIICALSHNAQLLLLDEPTLGLDVIARDEILDLLREFMEKDENHTILISSHISNDLEHLCDYVYMIDDGNILLEEEMDALLSCYGILKVDNKQMKEMDLSYILRKKKEVFGYTLLTNQKQFYLENYPDIVIENNNIDEFIYMMIKGVKV</sequence>